<dbReference type="InterPro" id="IPR005322">
    <property type="entry name" value="Peptidase_C69"/>
</dbReference>
<evidence type="ECO:0000256" key="7">
    <source>
        <dbReference type="SAM" id="SignalP"/>
    </source>
</evidence>
<gene>
    <name evidence="8" type="primary">pepD_2</name>
    <name evidence="8" type="ORF">CZ809_00803</name>
</gene>
<reference evidence="8 9" key="1">
    <citation type="submission" date="2017-02" db="EMBL/GenBank/DDBJ databases">
        <authorList>
            <person name="Peterson S.W."/>
        </authorList>
    </citation>
    <scope>NUCLEOTIDE SEQUENCE [LARGE SCALE GENOMIC DNA]</scope>
    <source>
        <strain evidence="9">type strain: NCCB 100098</strain>
    </source>
</reference>
<sequence length="488" mass="54478">MKKLPLLACAIASLLGTQAASACTTLLVGDQASTNGAYYMARNEDYKAIWAKHFVLHPHAVNQKGEFHSNTDGFTYPYPKVSLAYTSMQDWDTHDKTMGEVGLNSAGVGITSTESLTNRKAALAVDPYNVKNGINEDSIENVILPRIHSAKEGVELLGKIIEERGASQGFGVGFIDKTGIWYLETGSGHQWMARKIPKDAYFISGNQSRLKQYLPNNSDYLASPTLVSFAEQHGLYVAKANQPFDFHDAYATTGGQENITYNYPRVWIAQHILNPSLKTQIDRDQPNYPVFLTPTHKISLQKVEEIMRNHYQGTAMDPYANADPLGHYRPISVFRCAESHIIEVRPNLPIAIGETEYINLGMTALGVYIPFYQGTTEIPYGYDIGTDVASNDSIFWDMRKLQTLGMANWKQNEPIIRAAYDKYETDTAIAQKIMEQKYLSLYKQHPEQATALINKFEKTATDNALKVTNELFTTLTQKADMASHFAGA</sequence>
<dbReference type="GO" id="GO:0006508">
    <property type="term" value="P:proteolysis"/>
    <property type="evidence" value="ECO:0007669"/>
    <property type="project" value="UniProtKB-KW"/>
</dbReference>
<proteinExistence type="inferred from homology"/>
<dbReference type="InterPro" id="IPR047804">
    <property type="entry name" value="C69_dipept_A-like"/>
</dbReference>
<keyword evidence="7" id="KW-0732">Signal</keyword>
<evidence type="ECO:0000256" key="5">
    <source>
        <dbReference type="ARBA" id="ARBA00022997"/>
    </source>
</evidence>
<evidence type="ECO:0000313" key="9">
    <source>
        <dbReference type="Proteomes" id="UP000189966"/>
    </source>
</evidence>
<dbReference type="Gene3D" id="3.60.60.10">
    <property type="entry name" value="Penicillin V Acylase, Chain A"/>
    <property type="match status" value="1"/>
</dbReference>
<comment type="similarity">
    <text evidence="2 6">Belongs to the peptidase C69 family.</text>
</comment>
<evidence type="ECO:0000256" key="2">
    <source>
        <dbReference type="ARBA" id="ARBA00007225"/>
    </source>
</evidence>
<dbReference type="EC" id="3.4.-.-" evidence="6"/>
<dbReference type="PANTHER" id="PTHR12994">
    <property type="entry name" value="SECERNIN"/>
    <property type="match status" value="1"/>
</dbReference>
<keyword evidence="3 6" id="KW-0645">Protease</keyword>
<dbReference type="Proteomes" id="UP000189966">
    <property type="component" value="Unassembled WGS sequence"/>
</dbReference>
<dbReference type="EMBL" id="FUZI01000001">
    <property type="protein sequence ID" value="SKC31325.1"/>
    <property type="molecule type" value="Genomic_DNA"/>
</dbReference>
<dbReference type="GO" id="GO:0070004">
    <property type="term" value="F:cysteine-type exopeptidase activity"/>
    <property type="evidence" value="ECO:0007669"/>
    <property type="project" value="InterPro"/>
</dbReference>
<dbReference type="GO" id="GO:0016805">
    <property type="term" value="F:dipeptidase activity"/>
    <property type="evidence" value="ECO:0007669"/>
    <property type="project" value="UniProtKB-KW"/>
</dbReference>
<evidence type="ECO:0000256" key="3">
    <source>
        <dbReference type="ARBA" id="ARBA00022670"/>
    </source>
</evidence>
<evidence type="ECO:0000256" key="6">
    <source>
        <dbReference type="RuleBase" id="RU364089"/>
    </source>
</evidence>
<evidence type="ECO:0000256" key="4">
    <source>
        <dbReference type="ARBA" id="ARBA00022801"/>
    </source>
</evidence>
<comment type="catalytic activity">
    <reaction evidence="1">
        <text>an L-aminoacyl-L-amino acid + H2O = 2 an L-alpha-amino acid</text>
        <dbReference type="Rhea" id="RHEA:48940"/>
        <dbReference type="ChEBI" id="CHEBI:15377"/>
        <dbReference type="ChEBI" id="CHEBI:59869"/>
        <dbReference type="ChEBI" id="CHEBI:77460"/>
        <dbReference type="EC" id="3.4.13.19"/>
    </reaction>
</comment>
<name>A0A1T5HX27_9GAMM</name>
<dbReference type="Pfam" id="PF03577">
    <property type="entry name" value="Peptidase_C69"/>
    <property type="match status" value="1"/>
</dbReference>
<feature type="signal peptide" evidence="7">
    <location>
        <begin position="1"/>
        <end position="22"/>
    </location>
</feature>
<dbReference type="PANTHER" id="PTHR12994:SF17">
    <property type="entry name" value="LD30995P"/>
    <property type="match status" value="1"/>
</dbReference>
<dbReference type="OrthoDB" id="9764088at2"/>
<dbReference type="RefSeq" id="WP_080156127.1">
    <property type="nucleotide sequence ID" value="NZ_FUZI01000001.1"/>
</dbReference>
<evidence type="ECO:0000256" key="1">
    <source>
        <dbReference type="ARBA" id="ARBA00001670"/>
    </source>
</evidence>
<keyword evidence="5 6" id="KW-0224">Dipeptidase</keyword>
<protein>
    <recommendedName>
        <fullName evidence="6">Dipeptidase</fullName>
        <ecNumber evidence="6">3.4.-.-</ecNumber>
    </recommendedName>
</protein>
<accession>A0A1T5HX27</accession>
<evidence type="ECO:0000313" key="8">
    <source>
        <dbReference type="EMBL" id="SKC31325.1"/>
    </source>
</evidence>
<dbReference type="NCBIfam" id="NF033678">
    <property type="entry name" value="C69_fam_dipept"/>
    <property type="match status" value="1"/>
</dbReference>
<keyword evidence="4 6" id="KW-0378">Hydrolase</keyword>
<dbReference type="PROSITE" id="PS51257">
    <property type="entry name" value="PROKAR_LIPOPROTEIN"/>
    <property type="match status" value="1"/>
</dbReference>
<organism evidence="8 9">
    <name type="scientific">Photobacterium piscicola</name>
    <dbReference type="NCBI Taxonomy" id="1378299"/>
    <lineage>
        <taxon>Bacteria</taxon>
        <taxon>Pseudomonadati</taxon>
        <taxon>Pseudomonadota</taxon>
        <taxon>Gammaproteobacteria</taxon>
        <taxon>Vibrionales</taxon>
        <taxon>Vibrionaceae</taxon>
        <taxon>Photobacterium</taxon>
    </lineage>
</organism>
<dbReference type="AlphaFoldDB" id="A0A1T5HX27"/>
<feature type="chain" id="PRO_5011984463" description="Dipeptidase" evidence="7">
    <location>
        <begin position="23"/>
        <end position="488"/>
    </location>
</feature>